<evidence type="ECO:0000313" key="7">
    <source>
        <dbReference type="EMBL" id="ATA88253.1"/>
    </source>
</evidence>
<dbReference type="KEGG" id="csto:CGC58_00010"/>
<dbReference type="SUPFAM" id="SSF52788">
    <property type="entry name" value="Phosphotyrosine protein phosphatases I"/>
    <property type="match status" value="1"/>
</dbReference>
<name>A0A250FT16_9FLAO</name>
<evidence type="ECO:0000259" key="6">
    <source>
        <dbReference type="SMART" id="SM00226"/>
    </source>
</evidence>
<dbReference type="InterPro" id="IPR050438">
    <property type="entry name" value="LMW_PTPase"/>
</dbReference>
<evidence type="ECO:0000256" key="1">
    <source>
        <dbReference type="ARBA" id="ARBA00011063"/>
    </source>
</evidence>
<dbReference type="OrthoDB" id="9784339at2"/>
<dbReference type="CDD" id="cd16343">
    <property type="entry name" value="LMWPTP"/>
    <property type="match status" value="1"/>
</dbReference>
<dbReference type="InterPro" id="IPR017867">
    <property type="entry name" value="Tyr_phospatase_low_mol_wt"/>
</dbReference>
<dbReference type="SMART" id="SM00226">
    <property type="entry name" value="LMWPc"/>
    <property type="match status" value="1"/>
</dbReference>
<protein>
    <recommendedName>
        <fullName evidence="2">protein-tyrosine-phosphatase</fullName>
        <ecNumber evidence="2">3.1.3.48</ecNumber>
    </recommendedName>
</protein>
<dbReference type="RefSeq" id="WP_095894533.1">
    <property type="nucleotide sequence ID" value="NZ_BOPJ01000006.1"/>
</dbReference>
<accession>A0A250FT16</accession>
<sequence>MKTKILMVCLGNICRSPLAEGILRSKLDSEKFEVDSAGTSNYHVGAAPDRRSIEVARKNGIDISNLKGRQISVNDFEEFDYIFVMDRSNYANVCDLAEKKEHREKISFLLDTLGKATLKEVPDPYYGDKNDFRAVFTMIDEACDVISEKLKAIH</sequence>
<gene>
    <name evidence="7" type="ORF">CGC58_00010</name>
</gene>
<evidence type="ECO:0000256" key="2">
    <source>
        <dbReference type="ARBA" id="ARBA00013064"/>
    </source>
</evidence>
<dbReference type="PANTHER" id="PTHR11717">
    <property type="entry name" value="LOW MOLECULAR WEIGHT PROTEIN TYROSINE PHOSPHATASE"/>
    <property type="match status" value="1"/>
</dbReference>
<dbReference type="Pfam" id="PF01451">
    <property type="entry name" value="LMWPc"/>
    <property type="match status" value="1"/>
</dbReference>
<dbReference type="InterPro" id="IPR023485">
    <property type="entry name" value="Ptyr_pPase"/>
</dbReference>
<keyword evidence="3" id="KW-0378">Hydrolase</keyword>
<feature type="active site" description="Nucleophile" evidence="5">
    <location>
        <position position="9"/>
    </location>
</feature>
<evidence type="ECO:0000256" key="4">
    <source>
        <dbReference type="ARBA" id="ARBA00022912"/>
    </source>
</evidence>
<feature type="active site" evidence="5">
    <location>
        <position position="15"/>
    </location>
</feature>
<dbReference type="Proteomes" id="UP000217348">
    <property type="component" value="Chromosome"/>
</dbReference>
<feature type="domain" description="Phosphotyrosine protein phosphatase I" evidence="6">
    <location>
        <begin position="3"/>
        <end position="149"/>
    </location>
</feature>
<dbReference type="EMBL" id="CP022387">
    <property type="protein sequence ID" value="ATA88253.1"/>
    <property type="molecule type" value="Genomic_DNA"/>
</dbReference>
<organism evidence="7 8">
    <name type="scientific">Capnocytophaga stomatis</name>
    <dbReference type="NCBI Taxonomy" id="1848904"/>
    <lineage>
        <taxon>Bacteria</taxon>
        <taxon>Pseudomonadati</taxon>
        <taxon>Bacteroidota</taxon>
        <taxon>Flavobacteriia</taxon>
        <taxon>Flavobacteriales</taxon>
        <taxon>Flavobacteriaceae</taxon>
        <taxon>Capnocytophaga</taxon>
    </lineage>
</organism>
<proteinExistence type="inferred from homology"/>
<reference evidence="8" key="1">
    <citation type="submission" date="2017-06" db="EMBL/GenBank/DDBJ databases">
        <title>Capnocytophaga spp. assemblies.</title>
        <authorList>
            <person name="Gulvik C.A."/>
        </authorList>
    </citation>
    <scope>NUCLEOTIDE SEQUENCE [LARGE SCALE GENOMIC DNA]</scope>
    <source>
        <strain evidence="8">H2177</strain>
    </source>
</reference>
<feature type="active site" description="Proton donor" evidence="5">
    <location>
        <position position="123"/>
    </location>
</feature>
<comment type="similarity">
    <text evidence="1">Belongs to the low molecular weight phosphotyrosine protein phosphatase family.</text>
</comment>
<evidence type="ECO:0000256" key="5">
    <source>
        <dbReference type="PIRSR" id="PIRSR617867-1"/>
    </source>
</evidence>
<keyword evidence="4" id="KW-0904">Protein phosphatase</keyword>
<dbReference type="EC" id="3.1.3.48" evidence="2"/>
<dbReference type="PANTHER" id="PTHR11717:SF7">
    <property type="entry name" value="LOW MOLECULAR WEIGHT PHOSPHOTYROSINE PROTEIN PHOSPHATASE"/>
    <property type="match status" value="1"/>
</dbReference>
<dbReference type="AlphaFoldDB" id="A0A250FT16"/>
<dbReference type="PRINTS" id="PR00719">
    <property type="entry name" value="LMWPTPASE"/>
</dbReference>
<dbReference type="GO" id="GO:0004725">
    <property type="term" value="F:protein tyrosine phosphatase activity"/>
    <property type="evidence" value="ECO:0007669"/>
    <property type="project" value="UniProtKB-EC"/>
</dbReference>
<dbReference type="InterPro" id="IPR036196">
    <property type="entry name" value="Ptyr_pPase_sf"/>
</dbReference>
<dbReference type="Gene3D" id="3.40.50.2300">
    <property type="match status" value="1"/>
</dbReference>
<evidence type="ECO:0000313" key="8">
    <source>
        <dbReference type="Proteomes" id="UP000217348"/>
    </source>
</evidence>
<evidence type="ECO:0000256" key="3">
    <source>
        <dbReference type="ARBA" id="ARBA00022801"/>
    </source>
</evidence>